<keyword evidence="2" id="KW-1133">Transmembrane helix</keyword>
<feature type="compositionally biased region" description="Basic and acidic residues" evidence="1">
    <location>
        <begin position="1"/>
        <end position="11"/>
    </location>
</feature>
<evidence type="ECO:0000313" key="3">
    <source>
        <dbReference type="EMBL" id="KAK1351473.1"/>
    </source>
</evidence>
<evidence type="ECO:0000313" key="4">
    <source>
        <dbReference type="Proteomes" id="UP001237642"/>
    </source>
</evidence>
<dbReference type="AlphaFoldDB" id="A0AAD8GN02"/>
<gene>
    <name evidence="3" type="ORF">POM88_054310</name>
</gene>
<dbReference type="EMBL" id="JAUIZM010000034">
    <property type="protein sequence ID" value="KAK1351473.1"/>
    <property type="molecule type" value="Genomic_DNA"/>
</dbReference>
<name>A0AAD8GN02_9APIA</name>
<feature type="compositionally biased region" description="Acidic residues" evidence="1">
    <location>
        <begin position="26"/>
        <end position="38"/>
    </location>
</feature>
<sequence length="113" mass="12738">MVQRWSTEDRGGAQSTGGRRWRWTEDDGGGGELTEEDEGGQRWRCSATLALSFLFFGVVVFFISIKWIGDKCSHKGITSFTKQLSEWSKSDGYCLPQLLTLQTWKALKEPLSA</sequence>
<dbReference type="Proteomes" id="UP001237642">
    <property type="component" value="Unassembled WGS sequence"/>
</dbReference>
<feature type="region of interest" description="Disordered" evidence="1">
    <location>
        <begin position="1"/>
        <end position="40"/>
    </location>
</feature>
<comment type="caution">
    <text evidence="3">The sequence shown here is derived from an EMBL/GenBank/DDBJ whole genome shotgun (WGS) entry which is preliminary data.</text>
</comment>
<accession>A0AAD8GN02</accession>
<protein>
    <submittedName>
        <fullName evidence="3">Uncharacterized protein</fullName>
    </submittedName>
</protein>
<proteinExistence type="predicted"/>
<evidence type="ECO:0000256" key="1">
    <source>
        <dbReference type="SAM" id="MobiDB-lite"/>
    </source>
</evidence>
<reference evidence="3" key="1">
    <citation type="submission" date="2023-02" db="EMBL/GenBank/DDBJ databases">
        <title>Genome of toxic invasive species Heracleum sosnowskyi carries increased number of genes despite the absence of recent whole-genome duplications.</title>
        <authorList>
            <person name="Schelkunov M."/>
            <person name="Shtratnikova V."/>
            <person name="Makarenko M."/>
            <person name="Klepikova A."/>
            <person name="Omelchenko D."/>
            <person name="Novikova G."/>
            <person name="Obukhova E."/>
            <person name="Bogdanov V."/>
            <person name="Penin A."/>
            <person name="Logacheva M."/>
        </authorList>
    </citation>
    <scope>NUCLEOTIDE SEQUENCE</scope>
    <source>
        <strain evidence="3">Hsosn_3</strain>
        <tissue evidence="3">Leaf</tissue>
    </source>
</reference>
<reference evidence="3" key="2">
    <citation type="submission" date="2023-05" db="EMBL/GenBank/DDBJ databases">
        <authorList>
            <person name="Schelkunov M.I."/>
        </authorList>
    </citation>
    <scope>NUCLEOTIDE SEQUENCE</scope>
    <source>
        <strain evidence="3">Hsosn_3</strain>
        <tissue evidence="3">Leaf</tissue>
    </source>
</reference>
<keyword evidence="2" id="KW-0472">Membrane</keyword>
<keyword evidence="2" id="KW-0812">Transmembrane</keyword>
<keyword evidence="4" id="KW-1185">Reference proteome</keyword>
<organism evidence="3 4">
    <name type="scientific">Heracleum sosnowskyi</name>
    <dbReference type="NCBI Taxonomy" id="360622"/>
    <lineage>
        <taxon>Eukaryota</taxon>
        <taxon>Viridiplantae</taxon>
        <taxon>Streptophyta</taxon>
        <taxon>Embryophyta</taxon>
        <taxon>Tracheophyta</taxon>
        <taxon>Spermatophyta</taxon>
        <taxon>Magnoliopsida</taxon>
        <taxon>eudicotyledons</taxon>
        <taxon>Gunneridae</taxon>
        <taxon>Pentapetalae</taxon>
        <taxon>asterids</taxon>
        <taxon>campanulids</taxon>
        <taxon>Apiales</taxon>
        <taxon>Apiaceae</taxon>
        <taxon>Apioideae</taxon>
        <taxon>apioid superclade</taxon>
        <taxon>Tordylieae</taxon>
        <taxon>Tordyliinae</taxon>
        <taxon>Heracleum</taxon>
    </lineage>
</organism>
<evidence type="ECO:0000256" key="2">
    <source>
        <dbReference type="SAM" id="Phobius"/>
    </source>
</evidence>
<feature type="transmembrane region" description="Helical" evidence="2">
    <location>
        <begin position="49"/>
        <end position="69"/>
    </location>
</feature>